<feature type="transmembrane region" description="Helical" evidence="12">
    <location>
        <begin position="541"/>
        <end position="558"/>
    </location>
</feature>
<evidence type="ECO:0000256" key="6">
    <source>
        <dbReference type="ARBA" id="ARBA00022679"/>
    </source>
</evidence>
<evidence type="ECO:0000313" key="17">
    <source>
        <dbReference type="Proteomes" id="UP000268285"/>
    </source>
</evidence>
<keyword evidence="10" id="KW-0961">Cell wall biogenesis/degradation</keyword>
<dbReference type="GO" id="GO:0071555">
    <property type="term" value="P:cell wall organization"/>
    <property type="evidence" value="ECO:0007669"/>
    <property type="project" value="UniProtKB-KW"/>
</dbReference>
<evidence type="ECO:0000256" key="12">
    <source>
        <dbReference type="SAM" id="Phobius"/>
    </source>
</evidence>
<dbReference type="Gene3D" id="2.60.120.940">
    <property type="entry name" value="EmbC, C-terminal domain, subdomain 2"/>
    <property type="match status" value="1"/>
</dbReference>
<feature type="transmembrane region" description="Helical" evidence="12">
    <location>
        <begin position="238"/>
        <end position="260"/>
    </location>
</feature>
<dbReference type="GO" id="GO:0005886">
    <property type="term" value="C:plasma membrane"/>
    <property type="evidence" value="ECO:0007669"/>
    <property type="project" value="UniProtKB-SubCell"/>
</dbReference>
<feature type="transmembrane region" description="Helical" evidence="12">
    <location>
        <begin position="512"/>
        <end position="529"/>
    </location>
</feature>
<feature type="transmembrane region" description="Helical" evidence="12">
    <location>
        <begin position="12"/>
        <end position="34"/>
    </location>
</feature>
<keyword evidence="17" id="KW-1185">Reference proteome</keyword>
<sequence>MPLDGNERSHRIARLVAVVSGIAGLLLCALVPLLPVQQTTATILWPQGTTAAGNVTQITAPLLSGAPRALDISIPCSAMATLPPNGGLVLSTLPTDGFNTGKYGLFVRANKDTVVVAFRDTVAAVASRSAIAEGRCSVLHLWADGGGAHADFVGIPGAAGTLPAEKKPQVGGIFTDLEVPAQPGLSARVDVDTRFITNPTAIKTIAMTLGALAVLAGIAALAVLDRQSRGGLRTPRRLPGLAIWLADAGVIATLLLWHIIGATSSDDGYNLTIARIAPKAGYVANYYRYFGTTEAPFDWYLGVLAHLASVSTAGVWMRLPATLAGIACWLIISHFMLRRLGPGKGGLASNRAAVLTAGAVFVAAWLPFNNGLRPEPLIALGVLVTWMLVERSIAQRRLAPAALAVIVAMLTATLAPQGLIALAPLLTGARAIAQTIRRRRAADGLLAPLAVLAASLALITVVVFRSQTLATVAESARIKYKVGPTIAWYQDFLRYYFLTVESNADGSMSRRFAVLVMLLCLFGMLFVLLRRGRVPGLASGPAWRLIGTTAIGLLLLTFTPTKWAIQFGAFAGLAGALGGVTAFTVARIGLHSRRNLTLYITALLFVLAWATSGINGWFYVGNYGVPWYDIQPVIASHPVTSMFLTLSILTGLLAAWYHFRMDYAGHTEVKDNRRNRVLASTPLLVVATIMVVGEVASLAKGAVLRYPLYTTAKANLAALESGLSSCAMADDVLAEPDPNIGMLQPVPGQTFGPAGPLGGVNPVGFKPEGVGDDLKSDPVVSKPGVVNSDASPNKPNAAITDSAGTAGGKGPVGVNGSHAALPFGLDPARTPVMGSYGENTLAATATSAWYQLPARSADRPLVVISAAGAIWSYKEDGDFVYGQSLKLQWGLTRPDGSIAPLGQVFPIDLGPQPAWRNLRFPLTWAPPEATVARIVAYDPNLSPEQWFAFTPPRVPVLETLQQLIGSQKPVLMDIATAANFPCQRPFSEHLGVAELPEYRIMPDHKQTAVSSNLWQSSSTGGPFLFTQALLRTSTISTYLRGDWYRDWGSVEQYYRLVPADQAPNAVVQQGAITVPGWSRRGPIRALP</sequence>
<evidence type="ECO:0000256" key="2">
    <source>
        <dbReference type="ARBA" id="ARBA00004651"/>
    </source>
</evidence>
<feature type="transmembrane region" description="Helical" evidence="12">
    <location>
        <begin position="444"/>
        <end position="464"/>
    </location>
</feature>
<feature type="transmembrane region" description="Helical" evidence="12">
    <location>
        <begin position="598"/>
        <end position="619"/>
    </location>
</feature>
<accession>A0A498R353</accession>
<keyword evidence="4" id="KW-1003">Cell membrane</keyword>
<evidence type="ECO:0000256" key="3">
    <source>
        <dbReference type="ARBA" id="ARBA00008195"/>
    </source>
</evidence>
<feature type="domain" description="Arabinofuranosyltransferase central" evidence="13">
    <location>
        <begin position="199"/>
        <end position="660"/>
    </location>
</feature>
<dbReference type="Pfam" id="PF14896">
    <property type="entry name" value="Arabino_trans_C"/>
    <property type="match status" value="1"/>
</dbReference>
<feature type="domain" description="Arabinosyltransferas concanavalin like" evidence="15">
    <location>
        <begin position="37"/>
        <end position="194"/>
    </location>
</feature>
<keyword evidence="9 12" id="KW-0472">Membrane</keyword>
<feature type="transmembrane region" description="Helical" evidence="12">
    <location>
        <begin position="398"/>
        <end position="423"/>
    </location>
</feature>
<dbReference type="InterPro" id="IPR032731">
    <property type="entry name" value="Arabino_trans_C"/>
</dbReference>
<dbReference type="OrthoDB" id="3584570at2"/>
<feature type="region of interest" description="Disordered" evidence="11">
    <location>
        <begin position="784"/>
        <end position="811"/>
    </location>
</feature>
<dbReference type="AlphaFoldDB" id="A0A498R353"/>
<dbReference type="Proteomes" id="UP000268285">
    <property type="component" value="Unassembled WGS sequence"/>
</dbReference>
<dbReference type="InterPro" id="IPR027451">
    <property type="entry name" value="EmbABC_dom1"/>
</dbReference>
<comment type="similarity">
    <text evidence="3">Belongs to the emb family.</text>
</comment>
<dbReference type="Gene3D" id="3.40.190.160">
    <property type="match status" value="1"/>
</dbReference>
<evidence type="ECO:0000313" key="16">
    <source>
        <dbReference type="EMBL" id="VBA56644.1"/>
    </source>
</evidence>
<evidence type="ECO:0000259" key="13">
    <source>
        <dbReference type="Pfam" id="PF04602"/>
    </source>
</evidence>
<feature type="transmembrane region" description="Helical" evidence="12">
    <location>
        <begin position="677"/>
        <end position="699"/>
    </location>
</feature>
<protein>
    <submittedName>
        <fullName evidence="16">Putative arabinosyltransferase A</fullName>
        <ecNumber evidence="16">2.4.2.-</ecNumber>
    </submittedName>
</protein>
<organism evidence="16 17">
    <name type="scientific">Mycobacterium pseudokansasii</name>
    <dbReference type="NCBI Taxonomy" id="2341080"/>
    <lineage>
        <taxon>Bacteria</taxon>
        <taxon>Bacillati</taxon>
        <taxon>Actinomycetota</taxon>
        <taxon>Actinomycetes</taxon>
        <taxon>Mycobacteriales</taxon>
        <taxon>Mycobacteriaceae</taxon>
        <taxon>Mycobacterium</taxon>
    </lineage>
</organism>
<feature type="transmembrane region" description="Helical" evidence="12">
    <location>
        <begin position="564"/>
        <end position="586"/>
    </location>
</feature>
<dbReference type="EC" id="2.4.2.-" evidence="16"/>
<gene>
    <name evidence="16" type="primary">embA</name>
    <name evidence="16" type="ORF">LAUMK142_05625</name>
</gene>
<keyword evidence="8 12" id="KW-1133">Transmembrane helix</keyword>
<evidence type="ECO:0000256" key="1">
    <source>
        <dbReference type="ARBA" id="ARBA00003001"/>
    </source>
</evidence>
<dbReference type="Gene3D" id="2.60.120.610">
    <property type="entry name" value="arabinofuranosyltransferase like domain"/>
    <property type="match status" value="1"/>
</dbReference>
<proteinExistence type="inferred from homology"/>
<evidence type="ECO:0000256" key="10">
    <source>
        <dbReference type="ARBA" id="ARBA00023316"/>
    </source>
</evidence>
<dbReference type="RefSeq" id="WP_036404470.1">
    <property type="nucleotide sequence ID" value="NZ_UPHN01000001.1"/>
</dbReference>
<feature type="domain" description="Arabinosyltransferase C-terminal" evidence="14">
    <location>
        <begin position="695"/>
        <end position="1084"/>
    </location>
</feature>
<dbReference type="EMBL" id="UPHU01000001">
    <property type="protein sequence ID" value="VBA56644.1"/>
    <property type="molecule type" value="Genomic_DNA"/>
</dbReference>
<comment type="function">
    <text evidence="1">Arabinosyl transferase responsible for the polymerization of arabinose into the arabinan of arabinogalactan.</text>
</comment>
<feature type="transmembrane region" description="Helical" evidence="12">
    <location>
        <begin position="639"/>
        <end position="657"/>
    </location>
</feature>
<dbReference type="GO" id="GO:0071766">
    <property type="term" value="P:Actinobacterium-type cell wall biogenesis"/>
    <property type="evidence" value="ECO:0007669"/>
    <property type="project" value="InterPro"/>
</dbReference>
<feature type="transmembrane region" description="Helical" evidence="12">
    <location>
        <begin position="315"/>
        <end position="337"/>
    </location>
</feature>
<evidence type="ECO:0000256" key="5">
    <source>
        <dbReference type="ARBA" id="ARBA00022676"/>
    </source>
</evidence>
<dbReference type="Pfam" id="PF04602">
    <property type="entry name" value="Arabinose_trans"/>
    <property type="match status" value="1"/>
</dbReference>
<feature type="transmembrane region" description="Helical" evidence="12">
    <location>
        <begin position="205"/>
        <end position="226"/>
    </location>
</feature>
<keyword evidence="7 12" id="KW-0812">Transmembrane</keyword>
<dbReference type="InterPro" id="IPR042486">
    <property type="entry name" value="Arabino_trans_C_2"/>
</dbReference>
<reference evidence="16 17" key="1">
    <citation type="submission" date="2018-09" db="EMBL/GenBank/DDBJ databases">
        <authorList>
            <person name="Tagini F."/>
        </authorList>
    </citation>
    <scope>NUCLEOTIDE SEQUENCE [LARGE SCALE GENOMIC DNA]</scope>
    <source>
        <strain evidence="16 17">MK142</strain>
    </source>
</reference>
<evidence type="ECO:0000256" key="7">
    <source>
        <dbReference type="ARBA" id="ARBA00022692"/>
    </source>
</evidence>
<evidence type="ECO:0000256" key="11">
    <source>
        <dbReference type="SAM" id="MobiDB-lite"/>
    </source>
</evidence>
<evidence type="ECO:0000259" key="14">
    <source>
        <dbReference type="Pfam" id="PF14896"/>
    </source>
</evidence>
<evidence type="ECO:0000256" key="9">
    <source>
        <dbReference type="ARBA" id="ARBA00023136"/>
    </source>
</evidence>
<evidence type="ECO:0000259" key="15">
    <source>
        <dbReference type="Pfam" id="PF17689"/>
    </source>
</evidence>
<keyword evidence="6 16" id="KW-0808">Transferase</keyword>
<name>A0A498R353_9MYCO</name>
<keyword evidence="5 16" id="KW-0328">Glycosyltransferase</keyword>
<evidence type="ECO:0000256" key="4">
    <source>
        <dbReference type="ARBA" id="ARBA00022475"/>
    </source>
</evidence>
<dbReference type="GO" id="GO:0052636">
    <property type="term" value="F:arabinosyltransferase activity"/>
    <property type="evidence" value="ECO:0007669"/>
    <property type="project" value="InterPro"/>
</dbReference>
<dbReference type="FunFam" id="2.60.120.940:FF:000001">
    <property type="entry name" value="Membrane indolylacetylinositol arabinosyltransferase embC"/>
    <property type="match status" value="1"/>
</dbReference>
<dbReference type="Pfam" id="PF17689">
    <property type="entry name" value="Arabino_trans_N"/>
    <property type="match status" value="1"/>
</dbReference>
<comment type="subcellular location">
    <subcellularLocation>
        <location evidence="2">Cell membrane</location>
        <topology evidence="2">Multi-pass membrane protein</topology>
    </subcellularLocation>
</comment>
<evidence type="ECO:0000256" key="8">
    <source>
        <dbReference type="ARBA" id="ARBA00022989"/>
    </source>
</evidence>
<dbReference type="InterPro" id="IPR040920">
    <property type="entry name" value="Arabino_trans_N"/>
</dbReference>
<feature type="transmembrane region" description="Helical" evidence="12">
    <location>
        <begin position="349"/>
        <end position="368"/>
    </location>
</feature>
<dbReference type="InterPro" id="IPR007680">
    <property type="entry name" value="Arabino_trans_central"/>
</dbReference>